<dbReference type="EMBL" id="JACHEG010000002">
    <property type="protein sequence ID" value="MBB6161867.1"/>
    <property type="molecule type" value="Genomic_DNA"/>
</dbReference>
<proteinExistence type="predicted"/>
<organism evidence="1 2">
    <name type="scientific">Rhizobium wenxiniae</name>
    <dbReference type="NCBI Taxonomy" id="1737357"/>
    <lineage>
        <taxon>Bacteria</taxon>
        <taxon>Pseudomonadati</taxon>
        <taxon>Pseudomonadota</taxon>
        <taxon>Alphaproteobacteria</taxon>
        <taxon>Hyphomicrobiales</taxon>
        <taxon>Rhizobiaceae</taxon>
        <taxon>Rhizobium/Agrobacterium group</taxon>
        <taxon>Rhizobium</taxon>
    </lineage>
</organism>
<evidence type="ECO:0000313" key="1">
    <source>
        <dbReference type="EMBL" id="MBB6161867.1"/>
    </source>
</evidence>
<dbReference type="RefSeq" id="WP_183991529.1">
    <property type="nucleotide sequence ID" value="NZ_BMHW01000001.1"/>
</dbReference>
<accession>A0A7W9Y4I3</accession>
<name>A0A7W9Y4I3_9HYPH</name>
<sequence length="69" mass="7639">MTGTTATELIPRENEIQAQPTVELPSTKLGYPFHSNSIRGFQPVGNNETACGILHRLITLKNFQITTKL</sequence>
<reference evidence="1 2" key="1">
    <citation type="submission" date="2020-08" db="EMBL/GenBank/DDBJ databases">
        <title>Genomic Encyclopedia of Type Strains, Phase IV (KMG-IV): sequencing the most valuable type-strain genomes for metagenomic binning, comparative biology and taxonomic classification.</title>
        <authorList>
            <person name="Goeker M."/>
        </authorList>
    </citation>
    <scope>NUCLEOTIDE SEQUENCE [LARGE SCALE GENOMIC DNA]</scope>
    <source>
        <strain evidence="1 2">DSM 100734</strain>
    </source>
</reference>
<keyword evidence="2" id="KW-1185">Reference proteome</keyword>
<comment type="caution">
    <text evidence="1">The sequence shown here is derived from an EMBL/GenBank/DDBJ whole genome shotgun (WGS) entry which is preliminary data.</text>
</comment>
<evidence type="ECO:0000313" key="2">
    <source>
        <dbReference type="Proteomes" id="UP000547879"/>
    </source>
</evidence>
<protein>
    <submittedName>
        <fullName evidence="1">Uncharacterized protein</fullName>
    </submittedName>
</protein>
<gene>
    <name evidence="1" type="ORF">HNQ72_001685</name>
</gene>
<dbReference type="AlphaFoldDB" id="A0A7W9Y4I3"/>
<dbReference type="Proteomes" id="UP000547879">
    <property type="component" value="Unassembled WGS sequence"/>
</dbReference>